<feature type="region of interest" description="Disordered" evidence="1">
    <location>
        <begin position="168"/>
        <end position="189"/>
    </location>
</feature>
<organism evidence="4 5">
    <name type="scientific">Leucobacter weissii</name>
    <dbReference type="NCBI Taxonomy" id="1983706"/>
    <lineage>
        <taxon>Bacteria</taxon>
        <taxon>Bacillati</taxon>
        <taxon>Actinomycetota</taxon>
        <taxon>Actinomycetes</taxon>
        <taxon>Micrococcales</taxon>
        <taxon>Microbacteriaceae</taxon>
        <taxon>Leucobacter</taxon>
    </lineage>
</organism>
<dbReference type="EMBL" id="JAGDYM010000015">
    <property type="protein sequence ID" value="MBO1902854.1"/>
    <property type="molecule type" value="Genomic_DNA"/>
</dbReference>
<keyword evidence="2" id="KW-0812">Transmembrane</keyword>
<comment type="caution">
    <text evidence="4">The sequence shown here is derived from an EMBL/GenBank/DDBJ whole genome shotgun (WGS) entry which is preliminary data.</text>
</comment>
<dbReference type="Pfam" id="PF25362">
    <property type="entry name" value="bPH_11"/>
    <property type="match status" value="1"/>
</dbReference>
<evidence type="ECO:0000313" key="5">
    <source>
        <dbReference type="Proteomes" id="UP000664382"/>
    </source>
</evidence>
<dbReference type="RefSeq" id="WP_208098616.1">
    <property type="nucleotide sequence ID" value="NZ_JAGDYM010000015.1"/>
</dbReference>
<dbReference type="Proteomes" id="UP000664382">
    <property type="component" value="Unassembled WGS sequence"/>
</dbReference>
<evidence type="ECO:0000313" key="4">
    <source>
        <dbReference type="EMBL" id="MBO1902854.1"/>
    </source>
</evidence>
<protein>
    <recommendedName>
        <fullName evidence="3">PH domain-containing protein</fullName>
    </recommendedName>
</protein>
<dbReference type="AlphaFoldDB" id="A0A939MTT7"/>
<keyword evidence="5" id="KW-1185">Reference proteome</keyword>
<feature type="transmembrane region" description="Helical" evidence="2">
    <location>
        <begin position="6"/>
        <end position="25"/>
    </location>
</feature>
<evidence type="ECO:0000259" key="3">
    <source>
        <dbReference type="Pfam" id="PF25362"/>
    </source>
</evidence>
<keyword evidence="2" id="KW-0472">Membrane</keyword>
<keyword evidence="2" id="KW-1133">Transmembrane helix</keyword>
<feature type="domain" description="PH" evidence="3">
    <location>
        <begin position="41"/>
        <end position="137"/>
    </location>
</feature>
<dbReference type="InterPro" id="IPR057446">
    <property type="entry name" value="PH_bac"/>
</dbReference>
<feature type="compositionally biased region" description="Basic and acidic residues" evidence="1">
    <location>
        <begin position="178"/>
        <end position="189"/>
    </location>
</feature>
<proteinExistence type="predicted"/>
<evidence type="ECO:0000256" key="2">
    <source>
        <dbReference type="SAM" id="Phobius"/>
    </source>
</evidence>
<evidence type="ECO:0000256" key="1">
    <source>
        <dbReference type="SAM" id="MobiDB-lite"/>
    </source>
</evidence>
<name>A0A939MTT7_9MICO</name>
<sequence>MSREMFAIVWTLVVLAIFAAMWWGWRSRKRRDAGIAGAATAPGGEILAEFPGVLYVSTTPEEDPLARVAVPGLSYRGRADVTVRAEGVTVEVVGERPVHLASAQILGSGRAAGRVGKAVEKDGLALLRWSPQQDAADSADDSGTDARRLESSFRFIDPSEQRRFCSAVDQVAGARSEPQPHTESREDTI</sequence>
<gene>
    <name evidence="4" type="ORF">J4H92_12955</name>
</gene>
<reference evidence="4" key="1">
    <citation type="submission" date="2021-03" db="EMBL/GenBank/DDBJ databases">
        <title>Leucobacter chromiisoli sp. nov., isolated from chromium-containing soil of chemical plant.</title>
        <authorList>
            <person name="Xu Z."/>
        </authorList>
    </citation>
    <scope>NUCLEOTIDE SEQUENCE</scope>
    <source>
        <strain evidence="4">S27</strain>
    </source>
</reference>
<accession>A0A939MTT7</accession>